<feature type="transmembrane region" description="Helical" evidence="5">
    <location>
        <begin position="263"/>
        <end position="287"/>
    </location>
</feature>
<protein>
    <submittedName>
        <fullName evidence="7">ABC transporter permease</fullName>
    </submittedName>
</protein>
<evidence type="ECO:0000256" key="2">
    <source>
        <dbReference type="ARBA" id="ARBA00022692"/>
    </source>
</evidence>
<dbReference type="PANTHER" id="PTHR43471">
    <property type="entry name" value="ABC TRANSPORTER PERMEASE"/>
    <property type="match status" value="1"/>
</dbReference>
<dbReference type="GO" id="GO:0016020">
    <property type="term" value="C:membrane"/>
    <property type="evidence" value="ECO:0007669"/>
    <property type="project" value="UniProtKB-SubCell"/>
</dbReference>
<comment type="subcellular location">
    <subcellularLocation>
        <location evidence="1">Membrane</location>
        <topology evidence="1">Multi-pass membrane protein</topology>
    </subcellularLocation>
</comment>
<organism evidence="7 8">
    <name type="scientific">Halorientalis brevis</name>
    <dbReference type="NCBI Taxonomy" id="1126241"/>
    <lineage>
        <taxon>Archaea</taxon>
        <taxon>Methanobacteriati</taxon>
        <taxon>Methanobacteriota</taxon>
        <taxon>Stenosarchaea group</taxon>
        <taxon>Halobacteria</taxon>
        <taxon>Halobacteriales</taxon>
        <taxon>Haloarculaceae</taxon>
        <taxon>Halorientalis</taxon>
    </lineage>
</organism>
<evidence type="ECO:0000256" key="4">
    <source>
        <dbReference type="ARBA" id="ARBA00023136"/>
    </source>
</evidence>
<dbReference type="EMBL" id="JBHUDJ010000014">
    <property type="protein sequence ID" value="MFD1588989.1"/>
    <property type="molecule type" value="Genomic_DNA"/>
</dbReference>
<feature type="transmembrane region" description="Helical" evidence="5">
    <location>
        <begin position="234"/>
        <end position="257"/>
    </location>
</feature>
<sequence>MALSDLLSDPRTAIARRDLASLSREKTIVLALLIQLFVAAFSSFLVVGLTSLYDPSSVSGEVNVGVAGNASDDLVAVTEEMDGVEVVQLPSQQRAAEAFEAGGIRDTRIDALMVANREADGRINVTATAPKGSLRTTLIVVQIREVLERFERSERQQRVTHLTQRPVPVPDDVPASPYFGFTYTILIPLLMFLPPFISGSVAVDAITEEIERGTLELLRVSPVTLTDIVDGKSVAMASLAPLQALLWIALLGANGISVSHVPLLLVTVAAIATVVVVIGVTLGLVMGERKSAQLIYSVGVLGLFGSAVFLPEHPATTVAKLAVDSPTATTYALVALYAVFAVALYALARAFVTRVDVESL</sequence>
<keyword evidence="2 5" id="KW-0812">Transmembrane</keyword>
<feature type="transmembrane region" description="Helical" evidence="5">
    <location>
        <begin position="178"/>
        <end position="197"/>
    </location>
</feature>
<keyword evidence="3 5" id="KW-1133">Transmembrane helix</keyword>
<evidence type="ECO:0000313" key="7">
    <source>
        <dbReference type="EMBL" id="MFD1588989.1"/>
    </source>
</evidence>
<evidence type="ECO:0000313" key="8">
    <source>
        <dbReference type="Proteomes" id="UP001597119"/>
    </source>
</evidence>
<dbReference type="PANTHER" id="PTHR43471:SF1">
    <property type="entry name" value="ABC TRANSPORTER PERMEASE PROTEIN NOSY-RELATED"/>
    <property type="match status" value="1"/>
</dbReference>
<proteinExistence type="predicted"/>
<reference evidence="7 8" key="1">
    <citation type="journal article" date="2019" name="Int. J. Syst. Evol. Microbiol.">
        <title>The Global Catalogue of Microorganisms (GCM) 10K type strain sequencing project: providing services to taxonomists for standard genome sequencing and annotation.</title>
        <authorList>
            <consortium name="The Broad Institute Genomics Platform"/>
            <consortium name="The Broad Institute Genome Sequencing Center for Infectious Disease"/>
            <person name="Wu L."/>
            <person name="Ma J."/>
        </authorList>
    </citation>
    <scope>NUCLEOTIDE SEQUENCE [LARGE SCALE GENOMIC DNA]</scope>
    <source>
        <strain evidence="7 8">CGMCC 1.12125</strain>
    </source>
</reference>
<comment type="caution">
    <text evidence="7">The sequence shown here is derived from an EMBL/GenBank/DDBJ whole genome shotgun (WGS) entry which is preliminary data.</text>
</comment>
<evidence type="ECO:0000256" key="1">
    <source>
        <dbReference type="ARBA" id="ARBA00004141"/>
    </source>
</evidence>
<feature type="transmembrane region" description="Helical" evidence="5">
    <location>
        <begin position="294"/>
        <end position="311"/>
    </location>
</feature>
<evidence type="ECO:0000256" key="5">
    <source>
        <dbReference type="SAM" id="Phobius"/>
    </source>
</evidence>
<dbReference type="Proteomes" id="UP001597119">
    <property type="component" value="Unassembled WGS sequence"/>
</dbReference>
<dbReference type="InterPro" id="IPR013525">
    <property type="entry name" value="ABC2_TM"/>
</dbReference>
<keyword evidence="4 5" id="KW-0472">Membrane</keyword>
<feature type="transmembrane region" description="Helical" evidence="5">
    <location>
        <begin position="331"/>
        <end position="352"/>
    </location>
</feature>
<dbReference type="AlphaFoldDB" id="A0ABD6CGM6"/>
<dbReference type="RefSeq" id="WP_247378640.1">
    <property type="nucleotide sequence ID" value="NZ_JALLGV010000005.1"/>
</dbReference>
<accession>A0ABD6CGM6</accession>
<dbReference type="Pfam" id="PF12698">
    <property type="entry name" value="ABC2_membrane_3"/>
    <property type="match status" value="1"/>
</dbReference>
<name>A0ABD6CGM6_9EURY</name>
<evidence type="ECO:0000259" key="6">
    <source>
        <dbReference type="Pfam" id="PF12698"/>
    </source>
</evidence>
<evidence type="ECO:0000256" key="3">
    <source>
        <dbReference type="ARBA" id="ARBA00022989"/>
    </source>
</evidence>
<gene>
    <name evidence="7" type="ORF">ACFR9U_18575</name>
</gene>
<feature type="domain" description="ABC-2 type transporter transmembrane" evidence="6">
    <location>
        <begin position="34"/>
        <end position="314"/>
    </location>
</feature>
<feature type="transmembrane region" description="Helical" evidence="5">
    <location>
        <begin position="27"/>
        <end position="53"/>
    </location>
</feature>
<keyword evidence="8" id="KW-1185">Reference proteome</keyword>